<gene>
    <name evidence="3" type="ORF">DBRI00130_LOCUS13317</name>
</gene>
<name>A0A7S4R6G7_9STRA</name>
<dbReference type="EMBL" id="HBNS01016653">
    <property type="protein sequence ID" value="CAE4604177.1"/>
    <property type="molecule type" value="Transcribed_RNA"/>
</dbReference>
<protein>
    <submittedName>
        <fullName evidence="3">Uncharacterized protein</fullName>
    </submittedName>
</protein>
<proteinExistence type="predicted"/>
<keyword evidence="2" id="KW-1133">Transmembrane helix</keyword>
<accession>A0A7S4R6G7</accession>
<sequence length="701" mass="75602">MDGLSAGINIFDGLKDLLKNAGLSDEDIDKILAGEAPDGYSVEDLKDLLAGGISNESNEKDETIYDDLVPGGIIVDNVEDQAPSGNSNESSEKDKPTYGDMEPGVIVVDNVEDQTSGTGPSKEDIDNALASGIYGDSSHYSLNDMTSGGIYNEDGTITDNLADVTGLSKEDIDNVLAAGLYGDSSHYSLNDMTPGGISNESNEKNVTIMAIVDDLVDATGLSKEDIEKILAAGLNEDSSHHNLNDMTPGGISNESNEKDETIYDDLVQGGVIVDNFQEEGTIMDNIGDKEGSIVNNMGDQFDEDGNMVNNIAHNQEDTFNEDQSNKDESIMDNIAHNAGGIIGNLADALGGLSNNTNNQDGIVFDGSILGNLADALGGLSNNTKQQAGDVFDGNILGNLADEFGGLIDGIFDDGMIRNKVEDLLPDEWKDEWNDVGVVDNIVGMLSTRATNFQTNLLTGASPPECIRSVPELYNGRRSGVAGSGGWAAGLSFLIFFGTAISTLLVRKRCFGKKYERVNPGSSRRRLDFFVTTLFASMFLGIMTGLLVYYWPQKPEVSQCSKSLDLGGIVENFIVGETNIAMNIHLSMYNPNNVDMTFKETLGAIEYKQEQFGTFLLPDFTAKGRQLTDFLVDVEFALLGDGNILQMARDYSENDLALTLRMDTDFKIGGFKMSETEWVKTIESNSKTKTESSDSGFCKCHS</sequence>
<evidence type="ECO:0000256" key="1">
    <source>
        <dbReference type="SAM" id="MobiDB-lite"/>
    </source>
</evidence>
<dbReference type="AlphaFoldDB" id="A0A7S4R6G7"/>
<keyword evidence="2" id="KW-0812">Transmembrane</keyword>
<keyword evidence="2" id="KW-0472">Membrane</keyword>
<reference evidence="3" key="1">
    <citation type="submission" date="2021-01" db="EMBL/GenBank/DDBJ databases">
        <authorList>
            <person name="Corre E."/>
            <person name="Pelletier E."/>
            <person name="Niang G."/>
            <person name="Scheremetjew M."/>
            <person name="Finn R."/>
            <person name="Kale V."/>
            <person name="Holt S."/>
            <person name="Cochrane G."/>
            <person name="Meng A."/>
            <person name="Brown T."/>
            <person name="Cohen L."/>
        </authorList>
    </citation>
    <scope>NUCLEOTIDE SEQUENCE</scope>
    <source>
        <strain evidence="3">GSO104</strain>
    </source>
</reference>
<feature type="region of interest" description="Disordered" evidence="1">
    <location>
        <begin position="77"/>
        <end position="102"/>
    </location>
</feature>
<evidence type="ECO:0000313" key="3">
    <source>
        <dbReference type="EMBL" id="CAE4604177.1"/>
    </source>
</evidence>
<organism evidence="3">
    <name type="scientific">Ditylum brightwellii</name>
    <dbReference type="NCBI Taxonomy" id="49249"/>
    <lineage>
        <taxon>Eukaryota</taxon>
        <taxon>Sar</taxon>
        <taxon>Stramenopiles</taxon>
        <taxon>Ochrophyta</taxon>
        <taxon>Bacillariophyta</taxon>
        <taxon>Mediophyceae</taxon>
        <taxon>Lithodesmiophycidae</taxon>
        <taxon>Lithodesmiales</taxon>
        <taxon>Lithodesmiaceae</taxon>
        <taxon>Ditylum</taxon>
    </lineage>
</organism>
<feature type="transmembrane region" description="Helical" evidence="2">
    <location>
        <begin position="486"/>
        <end position="505"/>
    </location>
</feature>
<evidence type="ECO:0000256" key="2">
    <source>
        <dbReference type="SAM" id="Phobius"/>
    </source>
</evidence>
<feature type="transmembrane region" description="Helical" evidence="2">
    <location>
        <begin position="526"/>
        <end position="550"/>
    </location>
</feature>